<gene>
    <name evidence="1" type="ORF">BWQ96_04653</name>
</gene>
<dbReference type="Proteomes" id="UP000247409">
    <property type="component" value="Unassembled WGS sequence"/>
</dbReference>
<dbReference type="InterPro" id="IPR006616">
    <property type="entry name" value="DM9_repeat"/>
</dbReference>
<dbReference type="AlphaFoldDB" id="A0A2V3ITW9"/>
<dbReference type="PANTHER" id="PTHR31649:SF1">
    <property type="entry name" value="FARNESOIC ACID O-METHYL TRANSFERASE DOMAIN-CONTAINING PROTEIN"/>
    <property type="match status" value="1"/>
</dbReference>
<proteinExistence type="predicted"/>
<comment type="caution">
    <text evidence="1">The sequence shown here is derived from an EMBL/GenBank/DDBJ whole genome shotgun (WGS) entry which is preliminary data.</text>
</comment>
<organism evidence="1 2">
    <name type="scientific">Gracilariopsis chorda</name>
    <dbReference type="NCBI Taxonomy" id="448386"/>
    <lineage>
        <taxon>Eukaryota</taxon>
        <taxon>Rhodophyta</taxon>
        <taxon>Florideophyceae</taxon>
        <taxon>Rhodymeniophycidae</taxon>
        <taxon>Gracilariales</taxon>
        <taxon>Gracilariaceae</taxon>
        <taxon>Gracilariopsis</taxon>
    </lineage>
</organism>
<accession>A0A2V3ITW9</accession>
<dbReference type="PANTHER" id="PTHR31649">
    <property type="entry name" value="AGAP009604-PA"/>
    <property type="match status" value="1"/>
</dbReference>
<dbReference type="Pfam" id="PF11901">
    <property type="entry name" value="DM9"/>
    <property type="match status" value="1"/>
</dbReference>
<evidence type="ECO:0000313" key="1">
    <source>
        <dbReference type="EMBL" id="PXF45576.1"/>
    </source>
</evidence>
<dbReference type="EMBL" id="NBIV01000057">
    <property type="protein sequence ID" value="PXF45576.1"/>
    <property type="molecule type" value="Genomic_DNA"/>
</dbReference>
<dbReference type="OrthoDB" id="1925699at2759"/>
<dbReference type="SMART" id="SM00696">
    <property type="entry name" value="DM9"/>
    <property type="match status" value="2"/>
</dbReference>
<protein>
    <submittedName>
        <fullName evidence="1">Uncharacterized protein</fullName>
    </submittedName>
</protein>
<keyword evidence="2" id="KW-1185">Reference proteome</keyword>
<name>A0A2V3ITW9_9FLOR</name>
<sequence>MVEIFWVPYHRGHHVPHHMVEGGQRYNGNPIYICRATVKGELCVGKFYPRREIAKIPYGGEEHVFHSCEILVCREAEKLAWVPMSGGKTPYGAITGGHTKHGKTLFVGRVNVRHEVIPGKIYPDHHRIYICNEGKEQNYYHYEALAIKQVVPRRRYHHH</sequence>
<evidence type="ECO:0000313" key="2">
    <source>
        <dbReference type="Proteomes" id="UP000247409"/>
    </source>
</evidence>
<reference evidence="1 2" key="1">
    <citation type="journal article" date="2018" name="Mol. Biol. Evol.">
        <title>Analysis of the draft genome of the red seaweed Gracilariopsis chorda provides insights into genome size evolution in Rhodophyta.</title>
        <authorList>
            <person name="Lee J."/>
            <person name="Yang E.C."/>
            <person name="Graf L."/>
            <person name="Yang J.H."/>
            <person name="Qiu H."/>
            <person name="Zel Zion U."/>
            <person name="Chan C.X."/>
            <person name="Stephens T.G."/>
            <person name="Weber A.P.M."/>
            <person name="Boo G.H."/>
            <person name="Boo S.M."/>
            <person name="Kim K.M."/>
            <person name="Shin Y."/>
            <person name="Jung M."/>
            <person name="Lee S.J."/>
            <person name="Yim H.S."/>
            <person name="Lee J.H."/>
            <person name="Bhattacharya D."/>
            <person name="Yoon H.S."/>
        </authorList>
    </citation>
    <scope>NUCLEOTIDE SEQUENCE [LARGE SCALE GENOMIC DNA]</scope>
    <source>
        <strain evidence="1 2">SKKU-2015</strain>
        <tissue evidence="1">Whole body</tissue>
    </source>
</reference>